<dbReference type="EMBL" id="BGZK01001163">
    <property type="protein sequence ID" value="GBP73151.1"/>
    <property type="molecule type" value="Genomic_DNA"/>
</dbReference>
<accession>A0A4C1Y9X6</accession>
<keyword evidence="3" id="KW-1185">Reference proteome</keyword>
<dbReference type="Proteomes" id="UP000299102">
    <property type="component" value="Unassembled WGS sequence"/>
</dbReference>
<organism evidence="2 3">
    <name type="scientific">Eumeta variegata</name>
    <name type="common">Bagworm moth</name>
    <name type="synonym">Eumeta japonica</name>
    <dbReference type="NCBI Taxonomy" id="151549"/>
    <lineage>
        <taxon>Eukaryota</taxon>
        <taxon>Metazoa</taxon>
        <taxon>Ecdysozoa</taxon>
        <taxon>Arthropoda</taxon>
        <taxon>Hexapoda</taxon>
        <taxon>Insecta</taxon>
        <taxon>Pterygota</taxon>
        <taxon>Neoptera</taxon>
        <taxon>Endopterygota</taxon>
        <taxon>Lepidoptera</taxon>
        <taxon>Glossata</taxon>
        <taxon>Ditrysia</taxon>
        <taxon>Tineoidea</taxon>
        <taxon>Psychidae</taxon>
        <taxon>Oiketicinae</taxon>
        <taxon>Eumeta</taxon>
    </lineage>
</organism>
<protein>
    <submittedName>
        <fullName evidence="2">Uncharacterized protein</fullName>
    </submittedName>
</protein>
<dbReference type="AlphaFoldDB" id="A0A4C1Y9X6"/>
<sequence>MPSNEINTRTNGEPEQEFSMTNIQSDSASFFLLYHNMSRGQPPDARLSLARPGYSGRRHANLSPGAVDTPVNTRRLN</sequence>
<evidence type="ECO:0000256" key="1">
    <source>
        <dbReference type="SAM" id="MobiDB-lite"/>
    </source>
</evidence>
<feature type="region of interest" description="Disordered" evidence="1">
    <location>
        <begin position="55"/>
        <end position="77"/>
    </location>
</feature>
<gene>
    <name evidence="2" type="ORF">EVAR_52578_1</name>
</gene>
<proteinExistence type="predicted"/>
<name>A0A4C1Y9X6_EUMVA</name>
<comment type="caution">
    <text evidence="2">The sequence shown here is derived from an EMBL/GenBank/DDBJ whole genome shotgun (WGS) entry which is preliminary data.</text>
</comment>
<reference evidence="2 3" key="1">
    <citation type="journal article" date="2019" name="Commun. Biol.">
        <title>The bagworm genome reveals a unique fibroin gene that provides high tensile strength.</title>
        <authorList>
            <person name="Kono N."/>
            <person name="Nakamura H."/>
            <person name="Ohtoshi R."/>
            <person name="Tomita M."/>
            <person name="Numata K."/>
            <person name="Arakawa K."/>
        </authorList>
    </citation>
    <scope>NUCLEOTIDE SEQUENCE [LARGE SCALE GENOMIC DNA]</scope>
</reference>
<evidence type="ECO:0000313" key="3">
    <source>
        <dbReference type="Proteomes" id="UP000299102"/>
    </source>
</evidence>
<evidence type="ECO:0000313" key="2">
    <source>
        <dbReference type="EMBL" id="GBP73151.1"/>
    </source>
</evidence>